<keyword evidence="1" id="KW-0663">Pyridoxal phosphate</keyword>
<dbReference type="InterPro" id="IPR015422">
    <property type="entry name" value="PyrdxlP-dep_Trfase_small"/>
</dbReference>
<comment type="caution">
    <text evidence="3">The sequence shown here is derived from an EMBL/GenBank/DDBJ whole genome shotgun (WGS) entry which is preliminary data.</text>
</comment>
<keyword evidence="3" id="KW-0456">Lyase</keyword>
<dbReference type="InterPro" id="IPR015424">
    <property type="entry name" value="PyrdxlP-dep_Trfase"/>
</dbReference>
<dbReference type="InterPro" id="IPR000192">
    <property type="entry name" value="Aminotrans_V_dom"/>
</dbReference>
<reference evidence="3 4" key="1">
    <citation type="submission" date="2017-05" db="EMBL/GenBank/DDBJ databases">
        <authorList>
            <person name="Varghese N."/>
            <person name="Submissions S."/>
        </authorList>
    </citation>
    <scope>NUCLEOTIDE SEQUENCE [LARGE SCALE GENOMIC DNA]</scope>
    <source>
        <strain evidence="3 4">DSM 29734</strain>
    </source>
</reference>
<dbReference type="Gene3D" id="3.90.1150.10">
    <property type="entry name" value="Aspartate Aminotransferase, domain 1"/>
    <property type="match status" value="1"/>
</dbReference>
<dbReference type="PANTHER" id="PTHR43686">
    <property type="entry name" value="SULFURTRANSFERASE-RELATED"/>
    <property type="match status" value="1"/>
</dbReference>
<keyword evidence="4" id="KW-1185">Reference proteome</keyword>
<dbReference type="Pfam" id="PF00266">
    <property type="entry name" value="Aminotran_5"/>
    <property type="match status" value="1"/>
</dbReference>
<evidence type="ECO:0000259" key="2">
    <source>
        <dbReference type="Pfam" id="PF00266"/>
    </source>
</evidence>
<dbReference type="GO" id="GO:0016829">
    <property type="term" value="F:lyase activity"/>
    <property type="evidence" value="ECO:0007669"/>
    <property type="project" value="UniProtKB-KW"/>
</dbReference>
<name>A0ABY1PNC9_9RHOB</name>
<evidence type="ECO:0000313" key="3">
    <source>
        <dbReference type="EMBL" id="SMP36007.1"/>
    </source>
</evidence>
<evidence type="ECO:0000256" key="1">
    <source>
        <dbReference type="ARBA" id="ARBA00022898"/>
    </source>
</evidence>
<gene>
    <name evidence="3" type="ORF">SAMN06265373_11325</name>
</gene>
<accession>A0ABY1PNC9</accession>
<dbReference type="Proteomes" id="UP001157961">
    <property type="component" value="Unassembled WGS sequence"/>
</dbReference>
<dbReference type="SUPFAM" id="SSF53383">
    <property type="entry name" value="PLP-dependent transferases"/>
    <property type="match status" value="1"/>
</dbReference>
<dbReference type="EMBL" id="FXTY01000013">
    <property type="protein sequence ID" value="SMP36007.1"/>
    <property type="molecule type" value="Genomic_DNA"/>
</dbReference>
<evidence type="ECO:0000313" key="4">
    <source>
        <dbReference type="Proteomes" id="UP001157961"/>
    </source>
</evidence>
<organism evidence="3 4">
    <name type="scientific">Shimia sagamensis</name>
    <dbReference type="NCBI Taxonomy" id="1566352"/>
    <lineage>
        <taxon>Bacteria</taxon>
        <taxon>Pseudomonadati</taxon>
        <taxon>Pseudomonadota</taxon>
        <taxon>Alphaproteobacteria</taxon>
        <taxon>Rhodobacterales</taxon>
        <taxon>Roseobacteraceae</taxon>
    </lineage>
</organism>
<protein>
    <submittedName>
        <fullName evidence="3">Selenocysteine lyase/Cysteine desulfurase</fullName>
    </submittedName>
</protein>
<dbReference type="Gene3D" id="3.40.640.10">
    <property type="entry name" value="Type I PLP-dependent aspartate aminotransferase-like (Major domain)"/>
    <property type="match status" value="1"/>
</dbReference>
<proteinExistence type="predicted"/>
<sequence length="468" mass="50017">MTHPTAPFETFADTLKAAKNPMEFLRHGLIGGEVSIDTPSGPKKLVYADYVASGRALRQVETFVMEEVLPFYANTHTDASFCGARMGALREGAREVVREHCGARAKEHAVIFSGSGATTGLNQLMHLMGVGTGDTVLVGPYEHHSNLLPWRESGADVIEVPEGDLPGPDRKILTQLLTERGATGRVIVALSAAANVTGVCTDVAALTRLVKHHGGIMVWDYAGGGPYLAMQMTPADGVEIDALVFSPHKCIGGPGASGVLVVRQDVACARVPYRPGGGTVAFVNAHQHDYVAKLEQREEGGTPNVVGDIRVALALKVKEVIGQEAMTARNAVLSARAFAAWGTEPRLKVLAPERKERLPILSFVPLNAYGERIDHNDFTRALSEQYGIQARGGCSCAGPYVHELLKIGDDQSSEIRKDILEGPGAEKPGFVRLNLSVLMTDETVNFILSSVAELARTWDVDAPAALAS</sequence>
<dbReference type="RefSeq" id="WP_283427967.1">
    <property type="nucleotide sequence ID" value="NZ_FXTY01000013.1"/>
</dbReference>
<dbReference type="PANTHER" id="PTHR43686:SF1">
    <property type="entry name" value="AMINOTRAN_5 DOMAIN-CONTAINING PROTEIN"/>
    <property type="match status" value="1"/>
</dbReference>
<feature type="domain" description="Aminotransferase class V" evidence="2">
    <location>
        <begin position="46"/>
        <end position="404"/>
    </location>
</feature>
<dbReference type="InterPro" id="IPR015421">
    <property type="entry name" value="PyrdxlP-dep_Trfase_major"/>
</dbReference>